<dbReference type="InterPro" id="IPR019874">
    <property type="entry name" value="RF_methyltr_PrmC"/>
</dbReference>
<name>A0A2V1IVL2_9BACT</name>
<evidence type="ECO:0000256" key="3">
    <source>
        <dbReference type="ARBA" id="ARBA00022679"/>
    </source>
</evidence>
<dbReference type="CDD" id="cd02440">
    <property type="entry name" value="AdoMet_MTases"/>
    <property type="match status" value="1"/>
</dbReference>
<keyword evidence="2 8" id="KW-0489">Methyltransferase</keyword>
<evidence type="ECO:0000313" key="9">
    <source>
        <dbReference type="Proteomes" id="UP000244925"/>
    </source>
</evidence>
<dbReference type="GO" id="GO:0102559">
    <property type="term" value="F:peptide chain release factor N(5)-glutamine methyltransferase activity"/>
    <property type="evidence" value="ECO:0007669"/>
    <property type="project" value="UniProtKB-EC"/>
</dbReference>
<accession>A0A2V1IVL2</accession>
<dbReference type="Pfam" id="PF17827">
    <property type="entry name" value="PrmC_N"/>
    <property type="match status" value="1"/>
</dbReference>
<organism evidence="8 9">
    <name type="scientific">Paramuribaculum intestinale</name>
    <dbReference type="NCBI Taxonomy" id="2094151"/>
    <lineage>
        <taxon>Bacteria</taxon>
        <taxon>Pseudomonadati</taxon>
        <taxon>Bacteroidota</taxon>
        <taxon>Bacteroidia</taxon>
        <taxon>Bacteroidales</taxon>
        <taxon>Muribaculaceae</taxon>
        <taxon>Paramuribaculum</taxon>
    </lineage>
</organism>
<dbReference type="InterPro" id="IPR004556">
    <property type="entry name" value="HemK-like"/>
</dbReference>
<dbReference type="PANTHER" id="PTHR18895">
    <property type="entry name" value="HEMK METHYLTRANSFERASE"/>
    <property type="match status" value="1"/>
</dbReference>
<dbReference type="InterPro" id="IPR029063">
    <property type="entry name" value="SAM-dependent_MTases_sf"/>
</dbReference>
<dbReference type="PANTHER" id="PTHR18895:SF74">
    <property type="entry name" value="MTRF1L RELEASE FACTOR GLUTAMINE METHYLTRANSFERASE"/>
    <property type="match status" value="1"/>
</dbReference>
<dbReference type="InterPro" id="IPR007848">
    <property type="entry name" value="Small_mtfrase_dom"/>
</dbReference>
<comment type="catalytic activity">
    <reaction evidence="5">
        <text>L-glutaminyl-[peptide chain release factor] + S-adenosyl-L-methionine = N(5)-methyl-L-glutaminyl-[peptide chain release factor] + S-adenosyl-L-homocysteine + H(+)</text>
        <dbReference type="Rhea" id="RHEA:42896"/>
        <dbReference type="Rhea" id="RHEA-COMP:10271"/>
        <dbReference type="Rhea" id="RHEA-COMP:10272"/>
        <dbReference type="ChEBI" id="CHEBI:15378"/>
        <dbReference type="ChEBI" id="CHEBI:30011"/>
        <dbReference type="ChEBI" id="CHEBI:57856"/>
        <dbReference type="ChEBI" id="CHEBI:59789"/>
        <dbReference type="ChEBI" id="CHEBI:61891"/>
        <dbReference type="EC" id="2.1.1.297"/>
    </reaction>
</comment>
<proteinExistence type="predicted"/>
<feature type="domain" description="Methyltransferase small" evidence="6">
    <location>
        <begin position="115"/>
        <end position="199"/>
    </location>
</feature>
<reference evidence="9" key="1">
    <citation type="submission" date="2018-02" db="EMBL/GenBank/DDBJ databases">
        <authorList>
            <person name="Clavel T."/>
            <person name="Strowig T."/>
        </authorList>
    </citation>
    <scope>NUCLEOTIDE SEQUENCE [LARGE SCALE GENOMIC DNA]</scope>
    <source>
        <strain evidence="9">DSM 100764</strain>
    </source>
</reference>
<evidence type="ECO:0000259" key="7">
    <source>
        <dbReference type="Pfam" id="PF17827"/>
    </source>
</evidence>
<evidence type="ECO:0000256" key="5">
    <source>
        <dbReference type="ARBA" id="ARBA00048391"/>
    </source>
</evidence>
<dbReference type="RefSeq" id="WP_107035288.1">
    <property type="nucleotide sequence ID" value="NZ_CAOLHR010000004.1"/>
</dbReference>
<keyword evidence="3 8" id="KW-0808">Transferase</keyword>
<evidence type="ECO:0000313" key="8">
    <source>
        <dbReference type="EMBL" id="PWB08900.1"/>
    </source>
</evidence>
<dbReference type="GeneID" id="93424598"/>
<dbReference type="Gene3D" id="1.10.8.10">
    <property type="entry name" value="DNA helicase RuvA subunit, C-terminal domain"/>
    <property type="match status" value="1"/>
</dbReference>
<evidence type="ECO:0000256" key="4">
    <source>
        <dbReference type="ARBA" id="ARBA00022691"/>
    </source>
</evidence>
<dbReference type="PROSITE" id="PS00092">
    <property type="entry name" value="N6_MTASE"/>
    <property type="match status" value="1"/>
</dbReference>
<gene>
    <name evidence="8" type="primary">prmC</name>
    <name evidence="8" type="ORF">C5O25_03215</name>
</gene>
<evidence type="ECO:0000256" key="1">
    <source>
        <dbReference type="ARBA" id="ARBA00012771"/>
    </source>
</evidence>
<protein>
    <recommendedName>
        <fullName evidence="1">peptide chain release factor N(5)-glutamine methyltransferase</fullName>
        <ecNumber evidence="1">2.1.1.297</ecNumber>
    </recommendedName>
</protein>
<dbReference type="Proteomes" id="UP000244925">
    <property type="component" value="Unassembled WGS sequence"/>
</dbReference>
<dbReference type="EC" id="2.1.1.297" evidence="1"/>
<comment type="caution">
    <text evidence="8">The sequence shown here is derived from an EMBL/GenBank/DDBJ whole genome shotgun (WGS) entry which is preliminary data.</text>
</comment>
<dbReference type="InterPro" id="IPR040758">
    <property type="entry name" value="PrmC_N"/>
</dbReference>
<evidence type="ECO:0000256" key="2">
    <source>
        <dbReference type="ARBA" id="ARBA00022603"/>
    </source>
</evidence>
<dbReference type="NCBIfam" id="TIGR03534">
    <property type="entry name" value="RF_mod_PrmC"/>
    <property type="match status" value="1"/>
</dbReference>
<dbReference type="GO" id="GO:0032259">
    <property type="term" value="P:methylation"/>
    <property type="evidence" value="ECO:0007669"/>
    <property type="project" value="UniProtKB-KW"/>
</dbReference>
<keyword evidence="4" id="KW-0949">S-adenosyl-L-methionine</keyword>
<dbReference type="Pfam" id="PF05175">
    <property type="entry name" value="MTS"/>
    <property type="match status" value="1"/>
</dbReference>
<dbReference type="SUPFAM" id="SSF53335">
    <property type="entry name" value="S-adenosyl-L-methionine-dependent methyltransferases"/>
    <property type="match status" value="1"/>
</dbReference>
<dbReference type="NCBIfam" id="TIGR00536">
    <property type="entry name" value="hemK_fam"/>
    <property type="match status" value="1"/>
</dbReference>
<dbReference type="InterPro" id="IPR002052">
    <property type="entry name" value="DNA_methylase_N6_adenine_CS"/>
</dbReference>
<evidence type="ECO:0000259" key="6">
    <source>
        <dbReference type="Pfam" id="PF05175"/>
    </source>
</evidence>
<dbReference type="GO" id="GO:0003676">
    <property type="term" value="F:nucleic acid binding"/>
    <property type="evidence" value="ECO:0007669"/>
    <property type="project" value="InterPro"/>
</dbReference>
<feature type="domain" description="Release factor glutamine methyltransferase N-terminal" evidence="7">
    <location>
        <begin position="7"/>
        <end position="74"/>
    </location>
</feature>
<dbReference type="InterPro" id="IPR050320">
    <property type="entry name" value="N5-glutamine_MTase"/>
</dbReference>
<dbReference type="Gene3D" id="3.40.50.150">
    <property type="entry name" value="Vaccinia Virus protein VP39"/>
    <property type="match status" value="1"/>
</dbReference>
<sequence length="284" mass="31490">MTLGQSIAETRKRLEPHYSDGEARALVREILFRLKGWTPVDIAVKADEPVSGFIQSKISEAVDRLLRDEPVQYIFRRATFYGLDFTVTPDVLIPRPETAELVDIIVGDHSGQSDLRVADLCTGSGCIACALARNLPFAEVTAIDISEPAIAVARENASQLKVDVDVRRDDVLALTPPEAPLYDIIVSNPPYITQSEKTSVDANVLLYEPHSALFVPDTDPLLFYEAIGLYAVKALAPRHSLYLEINPLHAEALRDMLARQGWHDIDLRRDTSGKLRFAIATRTS</sequence>
<dbReference type="EMBL" id="PUBV01000004">
    <property type="protein sequence ID" value="PWB08900.1"/>
    <property type="molecule type" value="Genomic_DNA"/>
</dbReference>
<dbReference type="AlphaFoldDB" id="A0A2V1IVL2"/>
<keyword evidence="9" id="KW-1185">Reference proteome</keyword>